<keyword evidence="2" id="KW-0328">Glycosyltransferase</keyword>
<dbReference type="OrthoDB" id="9815829at2"/>
<accession>A0A0A2UWF5</accession>
<dbReference type="AlphaFoldDB" id="A0A0A2UWF5"/>
<dbReference type="eggNOG" id="COG1216">
    <property type="taxonomic scope" value="Bacteria"/>
</dbReference>
<name>A0A0A2UWF5_9BACI</name>
<organism evidence="5 6">
    <name type="scientific">Pontibacillus chungwhensis BH030062</name>
    <dbReference type="NCBI Taxonomy" id="1385513"/>
    <lineage>
        <taxon>Bacteria</taxon>
        <taxon>Bacillati</taxon>
        <taxon>Bacillota</taxon>
        <taxon>Bacilli</taxon>
        <taxon>Bacillales</taxon>
        <taxon>Bacillaceae</taxon>
        <taxon>Pontibacillus</taxon>
    </lineage>
</organism>
<dbReference type="GO" id="GO:0016757">
    <property type="term" value="F:glycosyltransferase activity"/>
    <property type="evidence" value="ECO:0007669"/>
    <property type="project" value="UniProtKB-KW"/>
</dbReference>
<proteinExistence type="inferred from homology"/>
<dbReference type="InterPro" id="IPR050834">
    <property type="entry name" value="Glycosyltransf_2"/>
</dbReference>
<evidence type="ECO:0000256" key="2">
    <source>
        <dbReference type="ARBA" id="ARBA00022676"/>
    </source>
</evidence>
<dbReference type="InterPro" id="IPR029044">
    <property type="entry name" value="Nucleotide-diphossugar_trans"/>
</dbReference>
<keyword evidence="6" id="KW-1185">Reference proteome</keyword>
<dbReference type="STRING" id="1385513.N780_17750"/>
<reference evidence="5 6" key="1">
    <citation type="submission" date="2013-08" db="EMBL/GenBank/DDBJ databases">
        <title>Genome of Pontibacillus chungwhensis.</title>
        <authorList>
            <person name="Wang Q."/>
            <person name="Wang G."/>
        </authorList>
    </citation>
    <scope>NUCLEOTIDE SEQUENCE [LARGE SCALE GENOMIC DNA]</scope>
    <source>
        <strain evidence="5 6">BH030062</strain>
    </source>
</reference>
<evidence type="ECO:0000256" key="1">
    <source>
        <dbReference type="ARBA" id="ARBA00006739"/>
    </source>
</evidence>
<dbReference type="PANTHER" id="PTHR43685">
    <property type="entry name" value="GLYCOSYLTRANSFERASE"/>
    <property type="match status" value="1"/>
</dbReference>
<evidence type="ECO:0000256" key="3">
    <source>
        <dbReference type="ARBA" id="ARBA00022679"/>
    </source>
</evidence>
<sequence>MDITVVTAVYNGEEYLKESIDSILNQTFTEFEYIIVNDGSHDHTKMILDKIQDSRVKVIHLKNNGGAANALNIGIQEAKGKWIAIQDADDVSVKHRLEKQIDYVRSHPQLVAVGSSIECITGKEKMDESSLEWEESFFNNKVNLRVDQFFSTPLCHGSGFYLKEAHDAIGGYDPMFKIAYDYDLWTRMFDKGDILKIPEVLYKYRVHGDSLAHSNKLVTTNEVLISTFKNISKIRYAHLNRKPNILFLGTESNIKFYQENLKIRDDYLMMHCVNEDNINKLREIGTIIRSGHYDGVILSVSIRYNEILRFLIQRGFSYTDNLFKVWMP</sequence>
<feature type="domain" description="Glycosyltransferase 2-like" evidence="4">
    <location>
        <begin position="4"/>
        <end position="168"/>
    </location>
</feature>
<comment type="similarity">
    <text evidence="1">Belongs to the glycosyltransferase 2 family.</text>
</comment>
<dbReference type="Gene3D" id="3.90.550.10">
    <property type="entry name" value="Spore Coat Polysaccharide Biosynthesis Protein SpsA, Chain A"/>
    <property type="match status" value="1"/>
</dbReference>
<dbReference type="EMBL" id="AVBG01000008">
    <property type="protein sequence ID" value="KGP91098.1"/>
    <property type="molecule type" value="Genomic_DNA"/>
</dbReference>
<keyword evidence="3" id="KW-0808">Transferase</keyword>
<dbReference type="SUPFAM" id="SSF53448">
    <property type="entry name" value="Nucleotide-diphospho-sugar transferases"/>
    <property type="match status" value="1"/>
</dbReference>
<dbReference type="Proteomes" id="UP000030153">
    <property type="component" value="Unassembled WGS sequence"/>
</dbReference>
<evidence type="ECO:0000313" key="5">
    <source>
        <dbReference type="EMBL" id="KGP91098.1"/>
    </source>
</evidence>
<protein>
    <recommendedName>
        <fullName evidence="4">Glycosyltransferase 2-like domain-containing protein</fullName>
    </recommendedName>
</protein>
<gene>
    <name evidence="5" type="ORF">N780_17750</name>
</gene>
<dbReference type="Pfam" id="PF00535">
    <property type="entry name" value="Glycos_transf_2"/>
    <property type="match status" value="1"/>
</dbReference>
<dbReference type="RefSeq" id="WP_036784202.1">
    <property type="nucleotide sequence ID" value="NZ_AVBG01000008.1"/>
</dbReference>
<comment type="caution">
    <text evidence="5">The sequence shown here is derived from an EMBL/GenBank/DDBJ whole genome shotgun (WGS) entry which is preliminary data.</text>
</comment>
<dbReference type="PANTHER" id="PTHR43685:SF5">
    <property type="entry name" value="GLYCOSYLTRANSFERASE EPSE-RELATED"/>
    <property type="match status" value="1"/>
</dbReference>
<dbReference type="InterPro" id="IPR001173">
    <property type="entry name" value="Glyco_trans_2-like"/>
</dbReference>
<evidence type="ECO:0000259" key="4">
    <source>
        <dbReference type="Pfam" id="PF00535"/>
    </source>
</evidence>
<evidence type="ECO:0000313" key="6">
    <source>
        <dbReference type="Proteomes" id="UP000030153"/>
    </source>
</evidence>